<keyword evidence="2" id="KW-0472">Membrane</keyword>
<keyword evidence="2" id="KW-0812">Transmembrane</keyword>
<keyword evidence="2" id="KW-1133">Transmembrane helix</keyword>
<feature type="transmembrane region" description="Helical" evidence="2">
    <location>
        <begin position="5"/>
        <end position="22"/>
    </location>
</feature>
<feature type="region of interest" description="Disordered" evidence="1">
    <location>
        <begin position="2442"/>
        <end position="2501"/>
    </location>
</feature>
<dbReference type="InterPro" id="IPR019449">
    <property type="entry name" value="FMP27_WPPW_RBG"/>
</dbReference>
<dbReference type="OrthoDB" id="1562405at2759"/>
<feature type="domain" description="FMP27/BLTP2/Hobbit GFWDK motif-containing RBG unit" evidence="3">
    <location>
        <begin position="1209"/>
        <end position="1362"/>
    </location>
</feature>
<sequence>MLSLYFILGTAIAVYVAFLFLVNRIPHLRVKSLGWLSLKHVTLEVKSTNIYIRKVQLRFNFFGKRNKDSALKLFNIELVDVDVKSMKKEDETPRKSNPVPLPRKPLDLPSLLSCHIPKKVFDMVVNTRIINQFNIHIFRCSYHDEDIHERLSVFVDYLRLESRFDTDASAKFIVSSFNGYLNDADAKDENQVKLFRNFEFLIHCDTAAHCDLEDSSHVILDLSNLRVSLSIGRMSIPLDTLIHSMKERNEKSVEVNKSKGTKKIASLTSNLDLINQGLDFFSSLEVKLEEISVEYKKIKVNAANFVTTVTKELGEERIEKLLKLAIYLTSIKLFHKESKSMELPSGTLKVTSNPIDLIKVAESLVNNTYDETSFVNLDTSLMLTNPIFDIYHDQSEYFLGRAKTKKPVSPSSDVDNKKMLKLFRKLKEFSNRILIVDTVINLHLPNPSQGLSDIFNRKAKGNLVATFSLQTFYHKFYTKNFNTLLTNKSKSKRFSITLLFKVKNFQFLAADNSITWSKVNLLAVYNVLDNCMSLKLSSKNTRMKSVNEAVFHLVREFRNRRIIHYNMRYNDLARNCDGVVQIPQLEDDNTQKYIDLFEVVPDFISTIKVSLSNVQADVVCKDGLPSHIIYDESMREDIDLGEFKRGVSLKLTDLNFTYKKAKEDIDMSIKSFQMFTLSDHASEYIADFDEVTYQVNDSDLSDLSSLNTTSTSNEDTDEDDDYSRKIKKVLAIRDITLSNKGRDADTRDINRLHLHIPEVDGRIDMFFVWCSIYAKTLVKYFAPTVERNCTKDEMKRLGGSSKRLKLDITVDSTAIVTRLPTDVDIMFELDKLKLKDVLIDRSVELTYARLYVVHPSTKLWARLLVIKEPCVNIDISKGVHEPKFEVSASAVRLNIPHQFLFYTVIDNILTFAKAIKQLDHNFKNMSIGLDKFDRIMPEEKSALKFPHVNIKTRIFGLTIENDPFENELAYIYELGVIEQKERMKKLKLFEKRAEELRSVAVPDLEEQIEVSDAQPFQKPKLSVNTSVPKFASPLSRFFCESCHNHHSHTHVHGIHSTKFFKKRQPTSEDIGIEEEVTLISSTRSETEAKIQLARENLEKGFATSWIQKFRLFKEVKNRGWHQKCARAWGDDVICETIIDKFDILNYHSGPHLFGGVFRQLDFTLEAAKIADVDQFLYEFGKKQPKLEYSILVPLFFRIKSKSLYVFLRDYPLPLISFPENHDQTHNTVNLYGNLVINEKLVHREEEMRFVFVPFSPSTRPNQNSDNFYSVFIPRTLTPVKFVFDLNCDLDADRACMLSWCKSYSPAMGAASAAFDNFTKPKIDDSPIGWWDKVALLVHGRFRFNIANELCLHMKSSSNPYELQGKAAGFVFCWKNNVSLRINDTEDSKELIVLESDDFLLAIPNYSYQEKKSWSLFYDEVEEYIPDIDSESKKFSKRVMKLSSAEKVRWVLGMLYERNKIASNTFSDHQERVSTFKPHYDVVVTNPAFDWHPDSYDGYRSDYIHMAISVISKSSAGNCYNAAYLSPLTFHYFFTWWSMLKDGISLPVRQGPLFKTQSIDPSHVKMGSHLFTIKYQLVFNPLTISHTYMHASSDESHSNKIAFTGLKAKFAACSIDLHQRKEYVTYVNEKLNIHNKVQHLKMNQAEIQAEEADVRFLTAIFKDTSIMGQLESYLDKKSVSIESPTTNSSKFNEATSTFKGWIDNVDVFDNDFSWVDPDDFVELEVREPLSPYPKIKIMPFCFTPKFSYVREFSLQKDGGDYPFGNEESHDCLMGIEKPEETQGKLLRERSILLRKEMKENEELLKKLQNQNGSEFAKDAKRIELDLQVQKEKLDVVEAVYERFTNKSLSRSSSIGEQELQKVHSRALSVYSSHTVDEMRDAYMMNQSVSEFHNRFIVHNLQLKWDNGLRDSFMEYIQRVSDRKSLVYFMSKKAVDLVSSVINEQWDQEDYVDIQETMFNKEFKRGEDVINGFNDEIDEVNNDAHEAEHKYLIKLIHPQIQLISEKNIDSCVLITSTDLEMRIIGVNLKGSNLIIGESSEVASLVETRYGVLFNDSHMFVFTREDSMVTHPPTTYGAEPDSTSINWPPWLECEVCYDSSWARNQLIAERNSMACIFKKLNPLFSERQDVTQSNEMIVQLAKIVVNANSEQYSALYYVVTDLLVHSKPKQDNKSSRLDKIVELSDNSDFQGLDLRVKELQESIREYAKIVLKFDEKGSLWGTTQREQIKLLELELEKHKFELTVLMKGLRMRSTKSKSHKQHSKHWNILADQVIWHFLDDNREPFVDIALASSRFARIDSFDGSNKNKLEITMIQGFNLQQNAVYPELLRPFLEGKDMDARENQGHHTTCSKQEPIISMDWKMLEPVGGIPIMRHAKLAVQPLKVALDYDTAKKIFSYLFPNDDDILTGDNDDNDEDGDEEDIADTASATVNPLKNFINKHRTSSRFGSSSDLVNDSDSQRNSLFNMRDSESSSKRSSFDDLSLSSETKDKPRNSHKCRIRKQKNGQDEDEIAVIIGRSMKYISFVDIEVTKFKLFVSFKPPKHLNILDVHELLLNIPTLSYKNKVWSGEDFILRLRKDIIKIILNHTGKILGNKFKQRKRKTVAEPLKQISDYASFMTIKDLQ</sequence>
<dbReference type="InterPro" id="IPR019415">
    <property type="entry name" value="FMP27_SW_RBG"/>
</dbReference>
<feature type="compositionally biased region" description="Polar residues" evidence="1">
    <location>
        <begin position="2442"/>
        <end position="2462"/>
    </location>
</feature>
<accession>A3GF94</accession>
<dbReference type="InterPro" id="IPR019441">
    <property type="entry name" value="FMP27/BLTP2/Hobbit_GFWDK_RBG"/>
</dbReference>
<dbReference type="SMART" id="SM01215">
    <property type="entry name" value="Fmp27_SW"/>
    <property type="match status" value="1"/>
</dbReference>
<protein>
    <submittedName>
        <fullName evidence="6">Mitochondrial protein</fullName>
    </submittedName>
</protein>
<dbReference type="PANTHER" id="PTHR15678:SF6">
    <property type="entry name" value="BRIDGE-LIKE LIPID TRANSFER PROTEIN FAMILY MEMBER 2"/>
    <property type="match status" value="1"/>
</dbReference>
<dbReference type="Proteomes" id="UP000002258">
    <property type="component" value="Chromosome 1"/>
</dbReference>
<evidence type="ECO:0000259" key="3">
    <source>
        <dbReference type="SMART" id="SM01214"/>
    </source>
</evidence>
<reference evidence="6 7" key="1">
    <citation type="journal article" date="2007" name="Nat. Biotechnol.">
        <title>Genome sequence of the lignocellulose-bioconverting and xylose-fermenting yeast Pichia stipitis.</title>
        <authorList>
            <person name="Jeffries T.W."/>
            <person name="Grigoriev I.V."/>
            <person name="Grimwood J."/>
            <person name="Laplaza J.M."/>
            <person name="Aerts A."/>
            <person name="Salamov A."/>
            <person name="Schmutz J."/>
            <person name="Lindquist E."/>
            <person name="Dehal P."/>
            <person name="Shapiro H."/>
            <person name="Jin Y.S."/>
            <person name="Passoth V."/>
            <person name="Richardson P.M."/>
        </authorList>
    </citation>
    <scope>NUCLEOTIDE SEQUENCE [LARGE SCALE GENOMIC DNA]</scope>
    <source>
        <strain evidence="7">ATCC 58785 / CBS 6054 / NBRC 10063 / NRRL Y-11545</strain>
    </source>
</reference>
<evidence type="ECO:0000256" key="2">
    <source>
        <dbReference type="SAM" id="Phobius"/>
    </source>
</evidence>
<dbReference type="STRING" id="322104.A3GF94"/>
<evidence type="ECO:0000259" key="5">
    <source>
        <dbReference type="SMART" id="SM01216"/>
    </source>
</evidence>
<feature type="compositionally biased region" description="Basic and acidic residues" evidence="1">
    <location>
        <begin position="2465"/>
        <end position="2476"/>
    </location>
</feature>
<dbReference type="Pfam" id="PF10344">
    <property type="entry name" value="Hobbit"/>
    <property type="match status" value="1"/>
</dbReference>
<comment type="caution">
    <text evidence="6">The sequence shown here is derived from an EMBL/GenBank/DDBJ whole genome shotgun (WGS) entry which is preliminary data.</text>
</comment>
<dbReference type="FunCoup" id="A3GF94">
    <property type="interactions" value="237"/>
</dbReference>
<dbReference type="RefSeq" id="XP_001387333.2">
    <property type="nucleotide sequence ID" value="XM_001387296.1"/>
</dbReference>
<dbReference type="GeneID" id="4850943"/>
<dbReference type="PANTHER" id="PTHR15678">
    <property type="entry name" value="ANTIGEN MLAA-22-RELATED"/>
    <property type="match status" value="1"/>
</dbReference>
<dbReference type="InParanoid" id="A3GF94"/>
<evidence type="ECO:0000313" key="6">
    <source>
        <dbReference type="EMBL" id="EAZ63310.2"/>
    </source>
</evidence>
<gene>
    <name evidence="6" type="ORF">PICST_52045</name>
</gene>
<proteinExistence type="predicted"/>
<dbReference type="eggNOG" id="KOG1910">
    <property type="taxonomic scope" value="Eukaryota"/>
</dbReference>
<evidence type="ECO:0000313" key="7">
    <source>
        <dbReference type="Proteomes" id="UP000002258"/>
    </source>
</evidence>
<dbReference type="SMART" id="SM01214">
    <property type="entry name" value="Fmp27_GFWDK"/>
    <property type="match status" value="1"/>
</dbReference>
<organism evidence="6 7">
    <name type="scientific">Scheffersomyces stipitis (strain ATCC 58785 / CBS 6054 / NBRC 10063 / NRRL Y-11545)</name>
    <name type="common">Yeast</name>
    <name type="synonym">Pichia stipitis</name>
    <dbReference type="NCBI Taxonomy" id="322104"/>
    <lineage>
        <taxon>Eukaryota</taxon>
        <taxon>Fungi</taxon>
        <taxon>Dikarya</taxon>
        <taxon>Ascomycota</taxon>
        <taxon>Saccharomycotina</taxon>
        <taxon>Pichiomycetes</taxon>
        <taxon>Debaryomycetaceae</taxon>
        <taxon>Scheffersomyces</taxon>
    </lineage>
</organism>
<dbReference type="EMBL" id="AAVQ01000001">
    <property type="protein sequence ID" value="EAZ63310.2"/>
    <property type="molecule type" value="Genomic_DNA"/>
</dbReference>
<feature type="domain" description="FMP27 WPPW motif-containing RBG unit" evidence="5">
    <location>
        <begin position="1604"/>
        <end position="2093"/>
    </location>
</feature>
<feature type="compositionally biased region" description="Basic residues" evidence="1">
    <location>
        <begin position="2491"/>
        <end position="2501"/>
    </location>
</feature>
<dbReference type="OMA" id="IQLKWNN"/>
<feature type="domain" description="FMP27 SW motif-containing RBG unit" evidence="4">
    <location>
        <begin position="1092"/>
        <end position="1191"/>
    </location>
</feature>
<dbReference type="KEGG" id="pic:PICST_52045"/>
<feature type="non-terminal residue" evidence="6">
    <location>
        <position position="2621"/>
    </location>
</feature>
<keyword evidence="7" id="KW-1185">Reference proteome</keyword>
<name>A3GF94_PICST</name>
<dbReference type="HOGENOM" id="CLU_000741_0_0_1"/>
<evidence type="ECO:0000256" key="1">
    <source>
        <dbReference type="SAM" id="MobiDB-lite"/>
    </source>
</evidence>
<dbReference type="SMART" id="SM01216">
    <property type="entry name" value="Fmp27_WPPW"/>
    <property type="match status" value="1"/>
</dbReference>
<dbReference type="InterPro" id="IPR045167">
    <property type="entry name" value="Hobbit"/>
</dbReference>
<evidence type="ECO:0000259" key="4">
    <source>
        <dbReference type="SMART" id="SM01215"/>
    </source>
</evidence>